<feature type="topological domain" description="Cytoplasmic" evidence="14">
    <location>
        <begin position="165"/>
        <end position="179"/>
    </location>
</feature>
<comment type="subcellular location">
    <subcellularLocation>
        <location evidence="1">Cell inner membrane</location>
        <topology evidence="1">Multi-pass membrane protein</topology>
    </subcellularLocation>
    <subcellularLocation>
        <location evidence="14">Cell membrane</location>
        <topology evidence="14">Multi-pass membrane protein</topology>
    </subcellularLocation>
</comment>
<feature type="disulfide bond" description="Redox-active" evidence="14">
    <location>
        <begin position="105"/>
        <end position="131"/>
    </location>
</feature>
<dbReference type="NCBIfam" id="NF002485">
    <property type="entry name" value="PRK01749.1"/>
    <property type="match status" value="1"/>
</dbReference>
<proteinExistence type="inferred from homology"/>
<dbReference type="AlphaFoldDB" id="A0A4R2N267"/>
<evidence type="ECO:0000256" key="13">
    <source>
        <dbReference type="ARBA" id="ARBA00023284"/>
    </source>
</evidence>
<protein>
    <recommendedName>
        <fullName evidence="14">Disulfide bond formation protein B</fullName>
    </recommendedName>
    <alternativeName>
        <fullName evidence="14">Disulfide oxidoreductase</fullName>
    </alternativeName>
</protein>
<dbReference type="Pfam" id="PF02600">
    <property type="entry name" value="DsbB"/>
    <property type="match status" value="1"/>
</dbReference>
<dbReference type="GO" id="GO:0005886">
    <property type="term" value="C:plasma membrane"/>
    <property type="evidence" value="ECO:0007669"/>
    <property type="project" value="UniProtKB-SubCell"/>
</dbReference>
<dbReference type="RefSeq" id="WP_132021324.1">
    <property type="nucleotide sequence ID" value="NZ_CP016605.1"/>
</dbReference>
<keyword evidence="12 14" id="KW-0143">Chaperone</keyword>
<sequence length="179" mass="20576">MLKFLKILSTQRTSWLLLILSGLLLEGCALYFQHGMDLSPCLMCIYERVALLGIVISGIIGFIFPRFILIRLFAIIVGLFSAIKGLLLALKHFDYQINPGPWNQCSVLAEFPTTIPLDKWIPYMFNPTGSCSDIVWSFLGYSMVQWIIFIFSCYIILFSLLLISQFKKIKQQRMIFNES</sequence>
<dbReference type="Gene3D" id="1.20.1550.10">
    <property type="entry name" value="DsbB-like"/>
    <property type="match status" value="1"/>
</dbReference>
<evidence type="ECO:0000256" key="10">
    <source>
        <dbReference type="ARBA" id="ARBA00023136"/>
    </source>
</evidence>
<feature type="disulfide bond" description="Redox-active" evidence="14">
    <location>
        <begin position="41"/>
        <end position="44"/>
    </location>
</feature>
<dbReference type="Proteomes" id="UP000294841">
    <property type="component" value="Unassembled WGS sequence"/>
</dbReference>
<evidence type="ECO:0000313" key="16">
    <source>
        <dbReference type="EMBL" id="TCP13917.1"/>
    </source>
</evidence>
<dbReference type="PANTHER" id="PTHR36570">
    <property type="entry name" value="DISULFIDE BOND FORMATION PROTEIN B"/>
    <property type="match status" value="1"/>
</dbReference>
<keyword evidence="9 14" id="KW-0560">Oxidoreductase</keyword>
<evidence type="ECO:0000313" key="17">
    <source>
        <dbReference type="Proteomes" id="UP000294841"/>
    </source>
</evidence>
<evidence type="ECO:0000256" key="8">
    <source>
        <dbReference type="ARBA" id="ARBA00022989"/>
    </source>
</evidence>
<evidence type="ECO:0000256" key="14">
    <source>
        <dbReference type="HAMAP-Rule" id="MF_00286"/>
    </source>
</evidence>
<dbReference type="GO" id="GO:0015035">
    <property type="term" value="F:protein-disulfide reductase activity"/>
    <property type="evidence" value="ECO:0007669"/>
    <property type="project" value="UniProtKB-UniRule"/>
</dbReference>
<evidence type="ECO:0000256" key="7">
    <source>
        <dbReference type="ARBA" id="ARBA00022982"/>
    </source>
</evidence>
<dbReference type="GO" id="GO:0006457">
    <property type="term" value="P:protein folding"/>
    <property type="evidence" value="ECO:0007669"/>
    <property type="project" value="InterPro"/>
</dbReference>
<evidence type="ECO:0000256" key="2">
    <source>
        <dbReference type="ARBA" id="ARBA00008823"/>
    </source>
</evidence>
<evidence type="ECO:0000256" key="4">
    <source>
        <dbReference type="ARBA" id="ARBA00022475"/>
    </source>
</evidence>
<evidence type="ECO:0000256" key="3">
    <source>
        <dbReference type="ARBA" id="ARBA00022448"/>
    </source>
</evidence>
<comment type="caution">
    <text evidence="16">The sequence shown here is derived from an EMBL/GenBank/DDBJ whole genome shotgun (WGS) entry which is preliminary data.</text>
</comment>
<gene>
    <name evidence="14" type="primary">dsbB</name>
    <name evidence="16" type="ORF">EV697_10133</name>
</gene>
<dbReference type="EMBL" id="SLXI01000001">
    <property type="protein sequence ID" value="TCP13917.1"/>
    <property type="molecule type" value="Genomic_DNA"/>
</dbReference>
<feature type="transmembrane region" description="Helical" evidence="15">
    <location>
        <begin position="45"/>
        <end position="65"/>
    </location>
</feature>
<dbReference type="OrthoDB" id="3711263at2"/>
<feature type="topological domain" description="Periplasmic" evidence="14">
    <location>
        <begin position="91"/>
        <end position="145"/>
    </location>
</feature>
<evidence type="ECO:0000256" key="12">
    <source>
        <dbReference type="ARBA" id="ARBA00023186"/>
    </source>
</evidence>
<dbReference type="InterPro" id="IPR003752">
    <property type="entry name" value="DiS_bond_form_DsbB/BdbC"/>
</dbReference>
<comment type="caution">
    <text evidence="14">Lacks conserved residue(s) required for the propagation of feature annotation.</text>
</comment>
<feature type="topological domain" description="Cytoplasmic" evidence="14">
    <location>
        <begin position="1"/>
        <end position="14"/>
    </location>
</feature>
<reference evidence="16 17" key="1">
    <citation type="submission" date="2019-03" db="EMBL/GenBank/DDBJ databases">
        <title>Genomic Encyclopedia of Type Strains, Phase IV (KMG-IV): sequencing the most valuable type-strain genomes for metagenomic binning, comparative biology and taxonomic classification.</title>
        <authorList>
            <person name="Goeker M."/>
        </authorList>
    </citation>
    <scope>NUCLEOTIDE SEQUENCE [LARGE SCALE GENOMIC DNA]</scope>
    <source>
        <strain evidence="16 17">DSM 28231</strain>
    </source>
</reference>
<evidence type="ECO:0000256" key="9">
    <source>
        <dbReference type="ARBA" id="ARBA00023002"/>
    </source>
</evidence>
<organism evidence="16 17">
    <name type="scientific">Bisgaardia hudsonensis</name>
    <dbReference type="NCBI Taxonomy" id="109472"/>
    <lineage>
        <taxon>Bacteria</taxon>
        <taxon>Pseudomonadati</taxon>
        <taxon>Pseudomonadota</taxon>
        <taxon>Gammaproteobacteria</taxon>
        <taxon>Pasteurellales</taxon>
        <taxon>Pasteurellaceae</taxon>
        <taxon>Bisgaardia</taxon>
    </lineage>
</organism>
<keyword evidence="8 14" id="KW-1133">Transmembrane helix</keyword>
<keyword evidence="13 14" id="KW-0676">Redox-active center</keyword>
<evidence type="ECO:0000256" key="11">
    <source>
        <dbReference type="ARBA" id="ARBA00023157"/>
    </source>
</evidence>
<dbReference type="InterPro" id="IPR022920">
    <property type="entry name" value="Disulphide_bond_form_DsbB"/>
</dbReference>
<accession>A0A4R2N267</accession>
<evidence type="ECO:0000256" key="1">
    <source>
        <dbReference type="ARBA" id="ARBA00004429"/>
    </source>
</evidence>
<evidence type="ECO:0000256" key="5">
    <source>
        <dbReference type="ARBA" id="ARBA00022519"/>
    </source>
</evidence>
<dbReference type="SUPFAM" id="SSF158442">
    <property type="entry name" value="DsbB-like"/>
    <property type="match status" value="1"/>
</dbReference>
<keyword evidence="17" id="KW-1185">Reference proteome</keyword>
<dbReference type="HAMAP" id="MF_00286">
    <property type="entry name" value="DsbB"/>
    <property type="match status" value="1"/>
</dbReference>
<comment type="function">
    <text evidence="14">Required for disulfide bond formation in some periplasmic proteins. Acts by oxidizing the DsbA protein.</text>
</comment>
<keyword evidence="3 14" id="KW-0813">Transport</keyword>
<dbReference type="GO" id="GO:0009055">
    <property type="term" value="F:electron transfer activity"/>
    <property type="evidence" value="ECO:0007669"/>
    <property type="project" value="UniProtKB-UniRule"/>
</dbReference>
<feature type="transmembrane region" description="Helical" evidence="15">
    <location>
        <begin position="72"/>
        <end position="90"/>
    </location>
</feature>
<evidence type="ECO:0000256" key="6">
    <source>
        <dbReference type="ARBA" id="ARBA00022692"/>
    </source>
</evidence>
<keyword evidence="5" id="KW-0997">Cell inner membrane</keyword>
<dbReference type="InterPro" id="IPR050183">
    <property type="entry name" value="DsbB"/>
</dbReference>
<keyword evidence="4 14" id="KW-1003">Cell membrane</keyword>
<keyword evidence="7 14" id="KW-0249">Electron transport</keyword>
<dbReference type="InterPro" id="IPR023380">
    <property type="entry name" value="DsbB-like_sf"/>
</dbReference>
<feature type="topological domain" description="Periplasmic" evidence="14">
    <location>
        <begin position="32"/>
        <end position="49"/>
    </location>
</feature>
<name>A0A4R2N267_9PAST</name>
<dbReference type="PANTHER" id="PTHR36570:SF2">
    <property type="entry name" value="DISULFIDE BOND FORMATION PROTEIN B"/>
    <property type="match status" value="1"/>
</dbReference>
<keyword evidence="11 14" id="KW-1015">Disulfide bond</keyword>
<feature type="transmembrane region" description="Helical" evidence="15">
    <location>
        <begin position="143"/>
        <end position="163"/>
    </location>
</feature>
<evidence type="ECO:0000256" key="15">
    <source>
        <dbReference type="SAM" id="Phobius"/>
    </source>
</evidence>
<keyword evidence="10 14" id="KW-0472">Membrane</keyword>
<comment type="similarity">
    <text evidence="2 14">Belongs to the DsbB family.</text>
</comment>
<keyword evidence="6 14" id="KW-0812">Transmembrane</keyword>